<keyword evidence="2" id="KW-0812">Transmembrane</keyword>
<comment type="caution">
    <text evidence="4">The sequence shown here is derived from an EMBL/GenBank/DDBJ whole genome shotgun (WGS) entry which is preliminary data.</text>
</comment>
<name>A0A5C4M6A5_9ACTN</name>
<evidence type="ECO:0000256" key="2">
    <source>
        <dbReference type="SAM" id="Phobius"/>
    </source>
</evidence>
<evidence type="ECO:0000313" key="5">
    <source>
        <dbReference type="Proteomes" id="UP000306740"/>
    </source>
</evidence>
<feature type="region of interest" description="Disordered" evidence="1">
    <location>
        <begin position="146"/>
        <end position="173"/>
    </location>
</feature>
<evidence type="ECO:0000313" key="4">
    <source>
        <dbReference type="EMBL" id="TNC27970.1"/>
    </source>
</evidence>
<feature type="non-terminal residue" evidence="4">
    <location>
        <position position="173"/>
    </location>
</feature>
<keyword evidence="2" id="KW-0472">Membrane</keyword>
<dbReference type="EMBL" id="VDFR01000235">
    <property type="protein sequence ID" value="TNC27970.1"/>
    <property type="molecule type" value="Genomic_DNA"/>
</dbReference>
<protein>
    <submittedName>
        <fullName evidence="4">ComEA family DNA-binding protein</fullName>
    </submittedName>
</protein>
<feature type="compositionally biased region" description="Gly residues" evidence="1">
    <location>
        <begin position="148"/>
        <end position="160"/>
    </location>
</feature>
<dbReference type="Pfam" id="PF10531">
    <property type="entry name" value="SLBB"/>
    <property type="match status" value="1"/>
</dbReference>
<dbReference type="InterPro" id="IPR019554">
    <property type="entry name" value="Soluble_ligand-bd"/>
</dbReference>
<evidence type="ECO:0000259" key="3">
    <source>
        <dbReference type="Pfam" id="PF10531"/>
    </source>
</evidence>
<dbReference type="Proteomes" id="UP000306740">
    <property type="component" value="Unassembled WGS sequence"/>
</dbReference>
<dbReference type="AlphaFoldDB" id="A0A5C4M6A5"/>
<keyword evidence="2" id="KW-1133">Transmembrane helix</keyword>
<sequence>MPPRLRSVLGQGTTPAHVLVLVLVVLVAGGGVLWWVQRAQPQTVASDPVAVQAGAVTGVPTVPSPGPVGSPPPAGTPSAEVVVDVAGKVRRPGIVTLPGGSRVVDALEAAGGARRGADLTPLNLARLLVDGEQIVVGLPPVAGAPVDGTGGGSGPTGPGAAGAPVDGTGGGSG</sequence>
<organism evidence="4 5">
    <name type="scientific">Mumia zhuanghuii</name>
    <dbReference type="NCBI Taxonomy" id="2585211"/>
    <lineage>
        <taxon>Bacteria</taxon>
        <taxon>Bacillati</taxon>
        <taxon>Actinomycetota</taxon>
        <taxon>Actinomycetes</taxon>
        <taxon>Propionibacteriales</taxon>
        <taxon>Nocardioidaceae</taxon>
        <taxon>Mumia</taxon>
    </lineage>
</organism>
<accession>A0A5C4M6A5</accession>
<keyword evidence="4" id="KW-0238">DNA-binding</keyword>
<reference evidence="4 5" key="1">
    <citation type="submission" date="2019-05" db="EMBL/GenBank/DDBJ databases">
        <title>Mumia sp. nov., isolated from the intestinal contents of plateau pika (Ochotona curzoniae) in the Qinghai-Tibet plateau of China.</title>
        <authorList>
            <person name="Tian Z."/>
        </authorList>
    </citation>
    <scope>NUCLEOTIDE SEQUENCE [LARGE SCALE GENOMIC DNA]</scope>
    <source>
        <strain evidence="5">527</strain>
    </source>
</reference>
<dbReference type="Gene3D" id="3.10.560.10">
    <property type="entry name" value="Outer membrane lipoprotein wza domain like"/>
    <property type="match status" value="1"/>
</dbReference>
<dbReference type="GO" id="GO:0003677">
    <property type="term" value="F:DNA binding"/>
    <property type="evidence" value="ECO:0007669"/>
    <property type="project" value="UniProtKB-KW"/>
</dbReference>
<gene>
    <name evidence="4" type="ORF">FHE65_34060</name>
</gene>
<feature type="domain" description="Soluble ligand binding" evidence="3">
    <location>
        <begin position="82"/>
        <end position="136"/>
    </location>
</feature>
<feature type="transmembrane region" description="Helical" evidence="2">
    <location>
        <begin position="16"/>
        <end position="36"/>
    </location>
</feature>
<evidence type="ECO:0000256" key="1">
    <source>
        <dbReference type="SAM" id="MobiDB-lite"/>
    </source>
</evidence>
<proteinExistence type="predicted"/>